<dbReference type="PROSITE" id="PS50048">
    <property type="entry name" value="ZN2_CY6_FUNGAL_2"/>
    <property type="match status" value="1"/>
</dbReference>
<dbReference type="Pfam" id="PF00172">
    <property type="entry name" value="Zn_clus"/>
    <property type="match status" value="1"/>
</dbReference>
<dbReference type="Proteomes" id="UP000054466">
    <property type="component" value="Unassembled WGS sequence"/>
</dbReference>
<dbReference type="GO" id="GO:0008270">
    <property type="term" value="F:zinc ion binding"/>
    <property type="evidence" value="ECO:0007669"/>
    <property type="project" value="InterPro"/>
</dbReference>
<keyword evidence="1" id="KW-0805">Transcription regulation</keyword>
<organism evidence="7 8">
    <name type="scientific">Cladophialophora immunda</name>
    <dbReference type="NCBI Taxonomy" id="569365"/>
    <lineage>
        <taxon>Eukaryota</taxon>
        <taxon>Fungi</taxon>
        <taxon>Dikarya</taxon>
        <taxon>Ascomycota</taxon>
        <taxon>Pezizomycotina</taxon>
        <taxon>Eurotiomycetes</taxon>
        <taxon>Chaetothyriomycetidae</taxon>
        <taxon>Chaetothyriales</taxon>
        <taxon>Herpotrichiellaceae</taxon>
        <taxon>Cladophialophora</taxon>
    </lineage>
</organism>
<evidence type="ECO:0000313" key="8">
    <source>
        <dbReference type="Proteomes" id="UP000054466"/>
    </source>
</evidence>
<dbReference type="GO" id="GO:0000981">
    <property type="term" value="F:DNA-binding transcription factor activity, RNA polymerase II-specific"/>
    <property type="evidence" value="ECO:0007669"/>
    <property type="project" value="InterPro"/>
</dbReference>
<evidence type="ECO:0000256" key="3">
    <source>
        <dbReference type="ARBA" id="ARBA00023163"/>
    </source>
</evidence>
<sequence length="270" mass="30884">MSLGTSLPPSPHIEPEQGLQKAGARRHSSSQPYIRTRTGCRTCRDRKVKCDELRPRCEQCQRLQLFCEWKPRLYFRNDTPRILRQHSNVDKSSSHVWVHESAPVIPPDHRDDLPSFGMLPTNDQKEQKAGFHDAGTFIMVATPESFERLPEYHRSPTQDRNLYPLSPKPITSYRSPCSSGSWCAELRQPDPDVHMVRTSGDIHAFLDLEFEPWTSDKDPNLVRPKTGGPRVSVSAVVKGKENSLLADYGARIWRELAQATTDHLASYRWK</sequence>
<reference evidence="7 8" key="1">
    <citation type="submission" date="2015-01" db="EMBL/GenBank/DDBJ databases">
        <title>The Genome Sequence of Cladophialophora immunda CBS83496.</title>
        <authorList>
            <consortium name="The Broad Institute Genomics Platform"/>
            <person name="Cuomo C."/>
            <person name="de Hoog S."/>
            <person name="Gorbushina A."/>
            <person name="Stielow B."/>
            <person name="Teixiera M."/>
            <person name="Abouelleil A."/>
            <person name="Chapman S.B."/>
            <person name="Priest M."/>
            <person name="Young S.K."/>
            <person name="Wortman J."/>
            <person name="Nusbaum C."/>
            <person name="Birren B."/>
        </authorList>
    </citation>
    <scope>NUCLEOTIDE SEQUENCE [LARGE SCALE GENOMIC DNA]</scope>
    <source>
        <strain evidence="7 8">CBS 83496</strain>
    </source>
</reference>
<gene>
    <name evidence="7" type="ORF">PV07_08110</name>
</gene>
<keyword evidence="2" id="KW-0238">DNA-binding</keyword>
<protein>
    <recommendedName>
        <fullName evidence="6">Zn(2)-C6 fungal-type domain-containing protein</fullName>
    </recommendedName>
</protein>
<evidence type="ECO:0000313" key="7">
    <source>
        <dbReference type="EMBL" id="KIW28444.1"/>
    </source>
</evidence>
<dbReference type="STRING" id="569365.A0A0D2CXX2"/>
<dbReference type="VEuPathDB" id="FungiDB:PV07_08110"/>
<dbReference type="PROSITE" id="PS00463">
    <property type="entry name" value="ZN2_CY6_FUNGAL_1"/>
    <property type="match status" value="1"/>
</dbReference>
<keyword evidence="4" id="KW-0539">Nucleus</keyword>
<name>A0A0D2CXX2_9EURO</name>
<evidence type="ECO:0000256" key="2">
    <source>
        <dbReference type="ARBA" id="ARBA00023125"/>
    </source>
</evidence>
<dbReference type="AlphaFoldDB" id="A0A0D2CXX2"/>
<dbReference type="CDD" id="cd00067">
    <property type="entry name" value="GAL4"/>
    <property type="match status" value="1"/>
</dbReference>
<dbReference type="OrthoDB" id="434972at2759"/>
<dbReference type="GO" id="GO:0003677">
    <property type="term" value="F:DNA binding"/>
    <property type="evidence" value="ECO:0007669"/>
    <property type="project" value="UniProtKB-KW"/>
</dbReference>
<dbReference type="InterPro" id="IPR036864">
    <property type="entry name" value="Zn2-C6_fun-type_DNA-bd_sf"/>
</dbReference>
<dbReference type="SMART" id="SM00066">
    <property type="entry name" value="GAL4"/>
    <property type="match status" value="1"/>
</dbReference>
<evidence type="ECO:0000256" key="1">
    <source>
        <dbReference type="ARBA" id="ARBA00023015"/>
    </source>
</evidence>
<evidence type="ECO:0000256" key="5">
    <source>
        <dbReference type="SAM" id="MobiDB-lite"/>
    </source>
</evidence>
<dbReference type="GeneID" id="27347304"/>
<dbReference type="Gene3D" id="4.10.240.10">
    <property type="entry name" value="Zn(2)-C6 fungal-type DNA-binding domain"/>
    <property type="match status" value="1"/>
</dbReference>
<dbReference type="EMBL" id="KN847043">
    <property type="protein sequence ID" value="KIW28444.1"/>
    <property type="molecule type" value="Genomic_DNA"/>
</dbReference>
<feature type="domain" description="Zn(2)-C6 fungal-type" evidence="6">
    <location>
        <begin position="39"/>
        <end position="69"/>
    </location>
</feature>
<accession>A0A0D2CXX2</accession>
<dbReference type="PANTHER" id="PTHR37534:SF46">
    <property type="entry name" value="ZN(II)2CYS6 TRANSCRIPTION FACTOR (EUROFUNG)"/>
    <property type="match status" value="1"/>
</dbReference>
<dbReference type="HOGENOM" id="CLU_1030603_0_0_1"/>
<dbReference type="PANTHER" id="PTHR37534">
    <property type="entry name" value="TRANSCRIPTIONAL ACTIVATOR PROTEIN UGA3"/>
    <property type="match status" value="1"/>
</dbReference>
<dbReference type="SUPFAM" id="SSF57701">
    <property type="entry name" value="Zn2/Cys6 DNA-binding domain"/>
    <property type="match status" value="1"/>
</dbReference>
<evidence type="ECO:0000259" key="6">
    <source>
        <dbReference type="PROSITE" id="PS50048"/>
    </source>
</evidence>
<proteinExistence type="predicted"/>
<dbReference type="RefSeq" id="XP_016248660.1">
    <property type="nucleotide sequence ID" value="XM_016395241.1"/>
</dbReference>
<dbReference type="InterPro" id="IPR001138">
    <property type="entry name" value="Zn2Cys6_DnaBD"/>
</dbReference>
<keyword evidence="8" id="KW-1185">Reference proteome</keyword>
<evidence type="ECO:0000256" key="4">
    <source>
        <dbReference type="ARBA" id="ARBA00023242"/>
    </source>
</evidence>
<feature type="region of interest" description="Disordered" evidence="5">
    <location>
        <begin position="1"/>
        <end position="32"/>
    </location>
</feature>
<keyword evidence="3" id="KW-0804">Transcription</keyword>